<dbReference type="RefSeq" id="WP_184136618.1">
    <property type="nucleotide sequence ID" value="NZ_JACHFL010000016.1"/>
</dbReference>
<dbReference type="PANTHER" id="PTHR35368">
    <property type="entry name" value="HYDROPEROXIDE REDUCTASE"/>
    <property type="match status" value="1"/>
</dbReference>
<protein>
    <submittedName>
        <fullName evidence="2">Putative redox protein</fullName>
    </submittedName>
</protein>
<dbReference type="InterPro" id="IPR003718">
    <property type="entry name" value="OsmC/Ohr_fam"/>
</dbReference>
<organism evidence="2 3">
    <name type="scientific">Deinococcus humi</name>
    <dbReference type="NCBI Taxonomy" id="662880"/>
    <lineage>
        <taxon>Bacteria</taxon>
        <taxon>Thermotogati</taxon>
        <taxon>Deinococcota</taxon>
        <taxon>Deinococci</taxon>
        <taxon>Deinococcales</taxon>
        <taxon>Deinococcaceae</taxon>
        <taxon>Deinococcus</taxon>
    </lineage>
</organism>
<dbReference type="SUPFAM" id="SSF82784">
    <property type="entry name" value="OsmC-like"/>
    <property type="match status" value="1"/>
</dbReference>
<dbReference type="Gene3D" id="3.30.300.20">
    <property type="match status" value="1"/>
</dbReference>
<proteinExistence type="predicted"/>
<keyword evidence="1" id="KW-0472">Membrane</keyword>
<comment type="caution">
    <text evidence="2">The sequence shown here is derived from an EMBL/GenBank/DDBJ whole genome shotgun (WGS) entry which is preliminary data.</text>
</comment>
<keyword evidence="3" id="KW-1185">Reference proteome</keyword>
<dbReference type="InterPro" id="IPR036102">
    <property type="entry name" value="OsmC/Ohrsf"/>
</dbReference>
<sequence>MQLQVEVCQVGVSTAEGGVRGHRVLVDRPAEKGGSDLGMMGGEYLLVALGGCFISNLLAAVRTREADIRDVQVSVTGTLEGTPARLVRADVRVRAQTLDGDQLEKLVLMADRACIVANTLRGTVELHFKSEVKGAS</sequence>
<dbReference type="PANTHER" id="PTHR35368:SF1">
    <property type="entry name" value="HYDROPEROXIDE REDUCTASE"/>
    <property type="match status" value="1"/>
</dbReference>
<dbReference type="Pfam" id="PF02566">
    <property type="entry name" value="OsmC"/>
    <property type="match status" value="1"/>
</dbReference>
<dbReference type="InterPro" id="IPR015946">
    <property type="entry name" value="KH_dom-like_a/b"/>
</dbReference>
<accession>A0A7W8NGY1</accession>
<keyword evidence="1" id="KW-1133">Transmembrane helix</keyword>
<name>A0A7W8NGY1_9DEIO</name>
<dbReference type="InterPro" id="IPR052924">
    <property type="entry name" value="OsmC/Ohr_hydroprdx_reductase"/>
</dbReference>
<evidence type="ECO:0000256" key="1">
    <source>
        <dbReference type="SAM" id="Phobius"/>
    </source>
</evidence>
<dbReference type="EMBL" id="JACHFL010000016">
    <property type="protein sequence ID" value="MBB5365265.1"/>
    <property type="molecule type" value="Genomic_DNA"/>
</dbReference>
<feature type="transmembrane region" description="Helical" evidence="1">
    <location>
        <begin position="44"/>
        <end position="61"/>
    </location>
</feature>
<reference evidence="2 3" key="1">
    <citation type="submission" date="2020-08" db="EMBL/GenBank/DDBJ databases">
        <title>Genomic Encyclopedia of Type Strains, Phase IV (KMG-IV): sequencing the most valuable type-strain genomes for metagenomic binning, comparative biology and taxonomic classification.</title>
        <authorList>
            <person name="Goeker M."/>
        </authorList>
    </citation>
    <scope>NUCLEOTIDE SEQUENCE [LARGE SCALE GENOMIC DNA]</scope>
    <source>
        <strain evidence="2 3">DSM 27939</strain>
    </source>
</reference>
<evidence type="ECO:0000313" key="2">
    <source>
        <dbReference type="EMBL" id="MBB5365265.1"/>
    </source>
</evidence>
<dbReference type="Proteomes" id="UP000552709">
    <property type="component" value="Unassembled WGS sequence"/>
</dbReference>
<gene>
    <name evidence="2" type="ORF">HNQ08_004386</name>
</gene>
<keyword evidence="1" id="KW-0812">Transmembrane</keyword>
<evidence type="ECO:0000313" key="3">
    <source>
        <dbReference type="Proteomes" id="UP000552709"/>
    </source>
</evidence>
<dbReference type="AlphaFoldDB" id="A0A7W8NGY1"/>